<evidence type="ECO:0000313" key="9">
    <source>
        <dbReference type="EMBL" id="CAL1130817.1"/>
    </source>
</evidence>
<proteinExistence type="predicted"/>
<feature type="compositionally biased region" description="Basic and acidic residues" evidence="5">
    <location>
        <begin position="29"/>
        <end position="43"/>
    </location>
</feature>
<evidence type="ECO:0000256" key="3">
    <source>
        <dbReference type="ARBA" id="ARBA00022989"/>
    </source>
</evidence>
<organism evidence="8">
    <name type="scientific">Cladocopium goreaui</name>
    <dbReference type="NCBI Taxonomy" id="2562237"/>
    <lineage>
        <taxon>Eukaryota</taxon>
        <taxon>Sar</taxon>
        <taxon>Alveolata</taxon>
        <taxon>Dinophyceae</taxon>
        <taxon>Suessiales</taxon>
        <taxon>Symbiodiniaceae</taxon>
        <taxon>Cladocopium</taxon>
    </lineage>
</organism>
<dbReference type="Proteomes" id="UP001152797">
    <property type="component" value="Unassembled WGS sequence"/>
</dbReference>
<dbReference type="PANTHER" id="PTHR11662:SF399">
    <property type="entry name" value="FI19708P1-RELATED"/>
    <property type="match status" value="1"/>
</dbReference>
<evidence type="ECO:0000259" key="7">
    <source>
        <dbReference type="PROSITE" id="PS50850"/>
    </source>
</evidence>
<evidence type="ECO:0000256" key="4">
    <source>
        <dbReference type="ARBA" id="ARBA00023136"/>
    </source>
</evidence>
<reference evidence="8" key="1">
    <citation type="submission" date="2022-10" db="EMBL/GenBank/DDBJ databases">
        <authorList>
            <person name="Chen Y."/>
            <person name="Dougan E. K."/>
            <person name="Chan C."/>
            <person name="Rhodes N."/>
            <person name="Thang M."/>
        </authorList>
    </citation>
    <scope>NUCLEOTIDE SEQUENCE</scope>
</reference>
<feature type="compositionally biased region" description="Basic residues" evidence="5">
    <location>
        <begin position="16"/>
        <end position="28"/>
    </location>
</feature>
<dbReference type="Gene3D" id="1.20.1250.20">
    <property type="entry name" value="MFS general substrate transporter like domains"/>
    <property type="match status" value="2"/>
</dbReference>
<feature type="transmembrane region" description="Helical" evidence="6">
    <location>
        <begin position="124"/>
        <end position="146"/>
    </location>
</feature>
<dbReference type="EMBL" id="CAMXCT030000343">
    <property type="protein sequence ID" value="CAL4764754.1"/>
    <property type="molecule type" value="Genomic_DNA"/>
</dbReference>
<dbReference type="SUPFAM" id="SSF103473">
    <property type="entry name" value="MFS general substrate transporter"/>
    <property type="match status" value="1"/>
</dbReference>
<evidence type="ECO:0000313" key="8">
    <source>
        <dbReference type="EMBL" id="CAI3977442.1"/>
    </source>
</evidence>
<protein>
    <submittedName>
        <fullName evidence="10">Probable anion transporter 4, chloroplastic (Phosphate transporter 44)</fullName>
    </submittedName>
</protein>
<dbReference type="OrthoDB" id="2250022at2759"/>
<evidence type="ECO:0000313" key="10">
    <source>
        <dbReference type="EMBL" id="CAL4764754.1"/>
    </source>
</evidence>
<dbReference type="GO" id="GO:0016020">
    <property type="term" value="C:membrane"/>
    <property type="evidence" value="ECO:0007669"/>
    <property type="project" value="UniProtKB-SubCell"/>
</dbReference>
<dbReference type="PANTHER" id="PTHR11662">
    <property type="entry name" value="SOLUTE CARRIER FAMILY 17"/>
    <property type="match status" value="1"/>
</dbReference>
<feature type="transmembrane region" description="Helical" evidence="6">
    <location>
        <begin position="194"/>
        <end position="215"/>
    </location>
</feature>
<gene>
    <name evidence="8" type="ORF">C1SCF055_LOCUS5583</name>
</gene>
<keyword evidence="3 6" id="KW-1133">Transmembrane helix</keyword>
<feature type="transmembrane region" description="Helical" evidence="6">
    <location>
        <begin position="367"/>
        <end position="387"/>
    </location>
</feature>
<dbReference type="Pfam" id="PF07690">
    <property type="entry name" value="MFS_1"/>
    <property type="match status" value="1"/>
</dbReference>
<evidence type="ECO:0000256" key="1">
    <source>
        <dbReference type="ARBA" id="ARBA00004141"/>
    </source>
</evidence>
<keyword evidence="4 6" id="KW-0472">Membrane</keyword>
<keyword evidence="2 6" id="KW-0812">Transmembrane</keyword>
<sequence length="502" mass="54734">MCVLQRPRSENEHGKTTKHRAQSPHARARKDQSEEDTSKDKIAGKPSSQPVVLARTIQGLLLLGTRMVQQSMRNALSPLLVFMSAELDITTVQKGSLLSAIAAGYFFTQVPGGALADRLGAKNVMTAALGFSALCCLVLPLCVDSMGVSGLWYIMMVMGSVQGPLFPTSTVYLSKWMPKKIEGQTDEKAWGTSMLDIGVTVGTLFVIPVVNSLAGTVGWRLTYQTIGLFSLAFVGLWQVLAAEEPSRCFYISDSELKFLQANVPRPKPKSGKDEGKDGSGKPGVLGMPLGVALHPSLWAIFFAHIAFNYGVYYLTNWSPTYYSDVLGLKPEEAKYHLMAPYIMSLITTCLSPMLVKAVGKLGWDLLTMRRVFTAAGFISAGVALAPVHQLRGYNPWISTMLFSAANVFYGLTPNGFKANYLEITEQYIGVVSGYGNTLGTVASWAGPQFVAFLLQRFESWDNVMLSLAIMNVMASVNYIRSASVKPVEKLVESKKADTKKVD</sequence>
<evidence type="ECO:0000256" key="2">
    <source>
        <dbReference type="ARBA" id="ARBA00022692"/>
    </source>
</evidence>
<dbReference type="InterPro" id="IPR036259">
    <property type="entry name" value="MFS_trans_sf"/>
</dbReference>
<dbReference type="PROSITE" id="PS50850">
    <property type="entry name" value="MFS"/>
    <property type="match status" value="1"/>
</dbReference>
<dbReference type="InterPro" id="IPR020846">
    <property type="entry name" value="MFS_dom"/>
</dbReference>
<accession>A0A9P1BQC2</accession>
<feature type="transmembrane region" description="Helical" evidence="6">
    <location>
        <begin position="297"/>
        <end position="315"/>
    </location>
</feature>
<feature type="transmembrane region" description="Helical" evidence="6">
    <location>
        <begin position="152"/>
        <end position="173"/>
    </location>
</feature>
<evidence type="ECO:0000256" key="5">
    <source>
        <dbReference type="SAM" id="MobiDB-lite"/>
    </source>
</evidence>
<comment type="caution">
    <text evidence="8">The sequence shown here is derived from an EMBL/GenBank/DDBJ whole genome shotgun (WGS) entry which is preliminary data.</text>
</comment>
<name>A0A9P1BQC2_9DINO</name>
<comment type="subcellular location">
    <subcellularLocation>
        <location evidence="1">Membrane</location>
        <topology evidence="1">Multi-pass membrane protein</topology>
    </subcellularLocation>
</comment>
<dbReference type="EMBL" id="CAMXCT020000343">
    <property type="protein sequence ID" value="CAL1130817.1"/>
    <property type="molecule type" value="Genomic_DNA"/>
</dbReference>
<feature type="domain" description="Major facilitator superfamily (MFS) profile" evidence="7">
    <location>
        <begin position="52"/>
        <end position="489"/>
    </location>
</feature>
<evidence type="ECO:0000313" key="11">
    <source>
        <dbReference type="Proteomes" id="UP001152797"/>
    </source>
</evidence>
<evidence type="ECO:0000256" key="6">
    <source>
        <dbReference type="SAM" id="Phobius"/>
    </source>
</evidence>
<dbReference type="GO" id="GO:0022857">
    <property type="term" value="F:transmembrane transporter activity"/>
    <property type="evidence" value="ECO:0007669"/>
    <property type="project" value="InterPro"/>
</dbReference>
<keyword evidence="11" id="KW-1185">Reference proteome</keyword>
<dbReference type="InterPro" id="IPR050382">
    <property type="entry name" value="MFS_Na/Anion_cotransporter"/>
</dbReference>
<dbReference type="EMBL" id="CAMXCT010000343">
    <property type="protein sequence ID" value="CAI3977442.1"/>
    <property type="molecule type" value="Genomic_DNA"/>
</dbReference>
<feature type="region of interest" description="Disordered" evidence="5">
    <location>
        <begin position="1"/>
        <end position="47"/>
    </location>
</feature>
<reference evidence="9" key="2">
    <citation type="submission" date="2024-04" db="EMBL/GenBank/DDBJ databases">
        <authorList>
            <person name="Chen Y."/>
            <person name="Shah S."/>
            <person name="Dougan E. K."/>
            <person name="Thang M."/>
            <person name="Chan C."/>
        </authorList>
    </citation>
    <scope>NUCLEOTIDE SEQUENCE [LARGE SCALE GENOMIC DNA]</scope>
</reference>
<dbReference type="AlphaFoldDB" id="A0A9P1BQC2"/>
<dbReference type="InterPro" id="IPR011701">
    <property type="entry name" value="MFS"/>
</dbReference>
<feature type="transmembrane region" description="Helical" evidence="6">
    <location>
        <begin position="335"/>
        <end position="355"/>
    </location>
</feature>